<dbReference type="EMBL" id="JASNWA010000007">
    <property type="protein sequence ID" value="KAK3173316.1"/>
    <property type="molecule type" value="Genomic_DNA"/>
</dbReference>
<dbReference type="Gene3D" id="3.40.50.720">
    <property type="entry name" value="NAD(P)-binding Rossmann-like Domain"/>
    <property type="match status" value="1"/>
</dbReference>
<dbReference type="Pfam" id="PF00106">
    <property type="entry name" value="adh_short"/>
    <property type="match status" value="1"/>
</dbReference>
<evidence type="ECO:0000256" key="2">
    <source>
        <dbReference type="ARBA" id="ARBA00012948"/>
    </source>
</evidence>
<name>A0AAD9Z9A6_9LECA</name>
<dbReference type="GO" id="GO:0004316">
    <property type="term" value="F:3-oxoacyl-[acyl-carrier-protein] reductase (NADPH) activity"/>
    <property type="evidence" value="ECO:0007669"/>
    <property type="project" value="UniProtKB-EC"/>
</dbReference>
<evidence type="ECO:0000256" key="1">
    <source>
        <dbReference type="ARBA" id="ARBA00006484"/>
    </source>
</evidence>
<dbReference type="CDD" id="cd05233">
    <property type="entry name" value="SDR_c"/>
    <property type="match status" value="1"/>
</dbReference>
<gene>
    <name evidence="4" type="ORF">OEA41_006645</name>
</gene>
<comment type="similarity">
    <text evidence="1">Belongs to the short-chain dehydrogenases/reductases (SDR) family.</text>
</comment>
<organism evidence="4 5">
    <name type="scientific">Lepraria neglecta</name>
    <dbReference type="NCBI Taxonomy" id="209136"/>
    <lineage>
        <taxon>Eukaryota</taxon>
        <taxon>Fungi</taxon>
        <taxon>Dikarya</taxon>
        <taxon>Ascomycota</taxon>
        <taxon>Pezizomycotina</taxon>
        <taxon>Lecanoromycetes</taxon>
        <taxon>OSLEUM clade</taxon>
        <taxon>Lecanoromycetidae</taxon>
        <taxon>Lecanorales</taxon>
        <taxon>Lecanorineae</taxon>
        <taxon>Stereocaulaceae</taxon>
        <taxon>Lepraria</taxon>
    </lineage>
</organism>
<protein>
    <recommendedName>
        <fullName evidence="2">3-oxoacyl-[acyl-carrier-protein] reductase</fullName>
        <ecNumber evidence="2">1.1.1.100</ecNumber>
    </recommendedName>
</protein>
<dbReference type="PRINTS" id="PR00081">
    <property type="entry name" value="GDHRDH"/>
</dbReference>
<dbReference type="PANTHER" id="PTHR42879">
    <property type="entry name" value="3-OXOACYL-(ACYL-CARRIER-PROTEIN) REDUCTASE"/>
    <property type="match status" value="1"/>
</dbReference>
<dbReference type="EC" id="1.1.1.100" evidence="2"/>
<comment type="caution">
    <text evidence="4">The sequence shown here is derived from an EMBL/GenBank/DDBJ whole genome shotgun (WGS) entry which is preliminary data.</text>
</comment>
<evidence type="ECO:0000256" key="3">
    <source>
        <dbReference type="ARBA" id="ARBA00048508"/>
    </source>
</evidence>
<reference evidence="4" key="1">
    <citation type="submission" date="2022-11" db="EMBL/GenBank/DDBJ databases">
        <title>Chromosomal genome sequence assembly and mating type (MAT) locus characterization of the leprose asexual lichenized fungus Lepraria neglecta (Nyl.) Erichsen.</title>
        <authorList>
            <person name="Allen J.L."/>
            <person name="Pfeffer B."/>
        </authorList>
    </citation>
    <scope>NUCLEOTIDE SEQUENCE</scope>
    <source>
        <strain evidence="4">Allen 5258</strain>
    </source>
</reference>
<dbReference type="InterPro" id="IPR050259">
    <property type="entry name" value="SDR"/>
</dbReference>
<evidence type="ECO:0000313" key="5">
    <source>
        <dbReference type="Proteomes" id="UP001276659"/>
    </source>
</evidence>
<dbReference type="InterPro" id="IPR002347">
    <property type="entry name" value="SDR_fam"/>
</dbReference>
<dbReference type="Proteomes" id="UP001276659">
    <property type="component" value="Unassembled WGS sequence"/>
</dbReference>
<evidence type="ECO:0000313" key="4">
    <source>
        <dbReference type="EMBL" id="KAK3173316.1"/>
    </source>
</evidence>
<dbReference type="AlphaFoldDB" id="A0AAD9Z9A6"/>
<dbReference type="SUPFAM" id="SSF51735">
    <property type="entry name" value="NAD(P)-binding Rossmann-fold domains"/>
    <property type="match status" value="1"/>
</dbReference>
<comment type="catalytic activity">
    <reaction evidence="3">
        <text>a (3R)-hydroxyacyl-[ACP] + NADP(+) = a 3-oxoacyl-[ACP] + NADPH + H(+)</text>
        <dbReference type="Rhea" id="RHEA:17397"/>
        <dbReference type="Rhea" id="RHEA-COMP:9916"/>
        <dbReference type="Rhea" id="RHEA-COMP:9945"/>
        <dbReference type="ChEBI" id="CHEBI:15378"/>
        <dbReference type="ChEBI" id="CHEBI:57783"/>
        <dbReference type="ChEBI" id="CHEBI:58349"/>
        <dbReference type="ChEBI" id="CHEBI:78776"/>
        <dbReference type="ChEBI" id="CHEBI:78827"/>
        <dbReference type="EC" id="1.1.1.100"/>
    </reaction>
</comment>
<proteinExistence type="inferred from homology"/>
<dbReference type="InterPro" id="IPR036291">
    <property type="entry name" value="NAD(P)-bd_dom_sf"/>
</dbReference>
<sequence>MIPATGHDSRNTTGWGNGTTTIRLFARQGAIIFRCNISLPAAEKAASPIRAENPSHNISVMHGDATSSSSVRSVVDACIAKYGRIDILVNNVGRSEPGGPPELTEEVWDAQTDINLKSVYLFVHLVLPILEKQDKGSVVVKIASVAGLRYIAKLQVALNAVVPGLINTPVVKVLADKYAEGNYEAFGEKRDEQDPMGKM</sequence>
<keyword evidence="5" id="KW-1185">Reference proteome</keyword>
<accession>A0AAD9Z9A6</accession>